<dbReference type="GO" id="GO:0005524">
    <property type="term" value="F:ATP binding"/>
    <property type="evidence" value="ECO:0007669"/>
    <property type="project" value="UniProtKB-KW"/>
</dbReference>
<accession>A0A5M3Z8S5</accession>
<dbReference type="EC" id="2.7.4.8" evidence="2"/>
<dbReference type="PANTHER" id="PTHR23117:SF13">
    <property type="entry name" value="GUANYLATE KINASE"/>
    <property type="match status" value="1"/>
</dbReference>
<dbReference type="CDD" id="cd00071">
    <property type="entry name" value="GMPK"/>
    <property type="match status" value="1"/>
</dbReference>
<dbReference type="SUPFAM" id="SSF52540">
    <property type="entry name" value="P-loop containing nucleoside triphosphate hydrolases"/>
    <property type="match status" value="1"/>
</dbReference>
<evidence type="ECO:0000256" key="4">
    <source>
        <dbReference type="ARBA" id="ARBA00022679"/>
    </source>
</evidence>
<dbReference type="OrthoDB" id="6334211at2759"/>
<dbReference type="SMART" id="SM00072">
    <property type="entry name" value="GuKc"/>
    <property type="match status" value="1"/>
</dbReference>
<dbReference type="PROSITE" id="PS50052">
    <property type="entry name" value="GUANYLATE_KINASE_2"/>
    <property type="match status" value="1"/>
</dbReference>
<dbReference type="GO" id="GO:0005829">
    <property type="term" value="C:cytosol"/>
    <property type="evidence" value="ECO:0007669"/>
    <property type="project" value="TreeGrafter"/>
</dbReference>
<dbReference type="InterPro" id="IPR008144">
    <property type="entry name" value="Guanylate_kin-like_dom"/>
</dbReference>
<evidence type="ECO:0000256" key="6">
    <source>
        <dbReference type="ARBA" id="ARBA00022777"/>
    </source>
</evidence>
<protein>
    <recommendedName>
        <fullName evidence="3">Guanylate kinase</fullName>
        <ecNumber evidence="2">2.7.4.8</ecNumber>
    </recommendedName>
    <alternativeName>
        <fullName evidence="8">GMP kinase</fullName>
    </alternativeName>
</protein>
<evidence type="ECO:0000313" key="10">
    <source>
        <dbReference type="Proteomes" id="UP000452235"/>
    </source>
</evidence>
<evidence type="ECO:0000313" key="9">
    <source>
        <dbReference type="EMBL" id="GFF19245.1"/>
    </source>
</evidence>
<dbReference type="InterPro" id="IPR027417">
    <property type="entry name" value="P-loop_NTPase"/>
</dbReference>
<dbReference type="Pfam" id="PF00625">
    <property type="entry name" value="Guanylate_kin"/>
    <property type="match status" value="1"/>
</dbReference>
<dbReference type="InterPro" id="IPR008145">
    <property type="entry name" value="GK/Ca_channel_bsu"/>
</dbReference>
<name>A0A5M3Z8S5_ASPTE</name>
<sequence>MATSAVQKYRPIVVSGPSGTGKSTLLKRLFAEFPDTFGFSVSHTTRAPRPGEEHGREYYFTNKEDFLALVAQGGFIEHAVFGSNHYGTSVMAVKEVADKDRICILDIEMEGVKQVKRTDLNARFVFLAPPSLEELEKRLRGRGTETEDSLQKRLAQAKNELEYSKEPGAHDKIIVNDDLDKAYQELRDWIVDGGRFGTQQ</sequence>
<comment type="caution">
    <text evidence="9">The sequence shown here is derived from an EMBL/GenBank/DDBJ whole genome shotgun (WGS) entry which is preliminary data.</text>
</comment>
<dbReference type="InterPro" id="IPR017665">
    <property type="entry name" value="Guanylate_kinase"/>
</dbReference>
<evidence type="ECO:0000256" key="5">
    <source>
        <dbReference type="ARBA" id="ARBA00022741"/>
    </source>
</evidence>
<dbReference type="InterPro" id="IPR020590">
    <property type="entry name" value="Guanylate_kinase_CS"/>
</dbReference>
<dbReference type="Proteomes" id="UP000452235">
    <property type="component" value="Unassembled WGS sequence"/>
</dbReference>
<keyword evidence="4" id="KW-0808">Transferase</keyword>
<keyword evidence="5" id="KW-0547">Nucleotide-binding</keyword>
<dbReference type="AlphaFoldDB" id="A0A5M3Z8S5"/>
<organism evidence="9 10">
    <name type="scientific">Aspergillus terreus</name>
    <dbReference type="NCBI Taxonomy" id="33178"/>
    <lineage>
        <taxon>Eukaryota</taxon>
        <taxon>Fungi</taxon>
        <taxon>Dikarya</taxon>
        <taxon>Ascomycota</taxon>
        <taxon>Pezizomycotina</taxon>
        <taxon>Eurotiomycetes</taxon>
        <taxon>Eurotiomycetidae</taxon>
        <taxon>Eurotiales</taxon>
        <taxon>Aspergillaceae</taxon>
        <taxon>Aspergillus</taxon>
        <taxon>Aspergillus subgen. Circumdati</taxon>
    </lineage>
</organism>
<dbReference type="FunFam" id="3.30.63.10:FF:000002">
    <property type="entry name" value="Guanylate kinase 1"/>
    <property type="match status" value="1"/>
</dbReference>
<keyword evidence="10" id="KW-1185">Reference proteome</keyword>
<evidence type="ECO:0000256" key="8">
    <source>
        <dbReference type="ARBA" id="ARBA00030128"/>
    </source>
</evidence>
<dbReference type="FunFam" id="3.40.50.300:FF:000776">
    <property type="entry name" value="Guanylate kinase 2"/>
    <property type="match status" value="1"/>
</dbReference>
<evidence type="ECO:0000256" key="3">
    <source>
        <dbReference type="ARBA" id="ARBA00016296"/>
    </source>
</evidence>
<evidence type="ECO:0000256" key="1">
    <source>
        <dbReference type="ARBA" id="ARBA00005790"/>
    </source>
</evidence>
<evidence type="ECO:0000256" key="2">
    <source>
        <dbReference type="ARBA" id="ARBA00012961"/>
    </source>
</evidence>
<dbReference type="PANTHER" id="PTHR23117">
    <property type="entry name" value="GUANYLATE KINASE-RELATED"/>
    <property type="match status" value="1"/>
</dbReference>
<dbReference type="Gene3D" id="3.40.50.300">
    <property type="entry name" value="P-loop containing nucleotide triphosphate hydrolases"/>
    <property type="match status" value="1"/>
</dbReference>
<keyword evidence="6 9" id="KW-0418">Kinase</keyword>
<gene>
    <name evidence="9" type="ORF">ATEIFO6365_0010001800</name>
</gene>
<dbReference type="NCBIfam" id="TIGR03263">
    <property type="entry name" value="guanyl_kin"/>
    <property type="match status" value="1"/>
</dbReference>
<keyword evidence="7" id="KW-0067">ATP-binding</keyword>
<evidence type="ECO:0000256" key="7">
    <source>
        <dbReference type="ARBA" id="ARBA00022840"/>
    </source>
</evidence>
<dbReference type="EMBL" id="BLJY01000010">
    <property type="protein sequence ID" value="GFF19245.1"/>
    <property type="molecule type" value="Genomic_DNA"/>
</dbReference>
<dbReference type="GO" id="GO:0004385">
    <property type="term" value="F:GMP kinase activity"/>
    <property type="evidence" value="ECO:0007669"/>
    <property type="project" value="UniProtKB-EC"/>
</dbReference>
<dbReference type="PROSITE" id="PS00856">
    <property type="entry name" value="GUANYLATE_KINASE_1"/>
    <property type="match status" value="1"/>
</dbReference>
<comment type="similarity">
    <text evidence="1">Belongs to the guanylate kinase family.</text>
</comment>
<proteinExistence type="inferred from homology"/>
<reference evidence="9 10" key="1">
    <citation type="submission" date="2020-01" db="EMBL/GenBank/DDBJ databases">
        <title>Aspergillus terreus IFO 6365 whole genome shotgun sequence.</title>
        <authorList>
            <person name="Kanamasa S."/>
            <person name="Takahashi H."/>
        </authorList>
    </citation>
    <scope>NUCLEOTIDE SEQUENCE [LARGE SCALE GENOMIC DNA]</scope>
    <source>
        <strain evidence="9 10">IFO 6365</strain>
    </source>
</reference>